<proteinExistence type="predicted"/>
<protein>
    <submittedName>
        <fullName evidence="1">Uncharacterized protein</fullName>
    </submittedName>
</protein>
<dbReference type="AlphaFoldDB" id="A0A080ZP07"/>
<dbReference type="EMBL" id="ANJA01002675">
    <property type="protein sequence ID" value="ETO68368.1"/>
    <property type="molecule type" value="Genomic_DNA"/>
</dbReference>
<comment type="caution">
    <text evidence="1">The sequence shown here is derived from an EMBL/GenBank/DDBJ whole genome shotgun (WGS) entry which is preliminary data.</text>
</comment>
<gene>
    <name evidence="1" type="ORF">F444_14781</name>
</gene>
<name>A0A080ZP07_PHYNI</name>
<organism evidence="1 2">
    <name type="scientific">Phytophthora nicotianae P1976</name>
    <dbReference type="NCBI Taxonomy" id="1317066"/>
    <lineage>
        <taxon>Eukaryota</taxon>
        <taxon>Sar</taxon>
        <taxon>Stramenopiles</taxon>
        <taxon>Oomycota</taxon>
        <taxon>Peronosporomycetes</taxon>
        <taxon>Peronosporales</taxon>
        <taxon>Peronosporaceae</taxon>
        <taxon>Phytophthora</taxon>
    </lineage>
</organism>
<sequence length="63" mass="7288">MAEVDFDAFEKQVSEIQRDMVSARSRAVYENSYGRFIAWVVRFKPHLIPLTCSENSATYRASL</sequence>
<evidence type="ECO:0000313" key="2">
    <source>
        <dbReference type="Proteomes" id="UP000028582"/>
    </source>
</evidence>
<accession>A0A080ZP07</accession>
<dbReference type="Proteomes" id="UP000028582">
    <property type="component" value="Unassembled WGS sequence"/>
</dbReference>
<evidence type="ECO:0000313" key="1">
    <source>
        <dbReference type="EMBL" id="ETO68368.1"/>
    </source>
</evidence>
<reference evidence="1 2" key="1">
    <citation type="submission" date="2013-11" db="EMBL/GenBank/DDBJ databases">
        <title>The Genome Sequence of Phytophthora parasitica P1976.</title>
        <authorList>
            <consortium name="The Broad Institute Genomics Platform"/>
            <person name="Russ C."/>
            <person name="Tyler B."/>
            <person name="Panabieres F."/>
            <person name="Shan W."/>
            <person name="Tripathy S."/>
            <person name="Grunwald N."/>
            <person name="Machado M."/>
            <person name="Johnson C.S."/>
            <person name="Walker B."/>
            <person name="Young S."/>
            <person name="Zeng Q."/>
            <person name="Gargeya S."/>
            <person name="Fitzgerald M."/>
            <person name="Haas B."/>
            <person name="Abouelleil A."/>
            <person name="Allen A.W."/>
            <person name="Alvarado L."/>
            <person name="Arachchi H.M."/>
            <person name="Berlin A.M."/>
            <person name="Chapman S.B."/>
            <person name="Gainer-Dewar J."/>
            <person name="Goldberg J."/>
            <person name="Griggs A."/>
            <person name="Gujja S."/>
            <person name="Hansen M."/>
            <person name="Howarth C."/>
            <person name="Imamovic A."/>
            <person name="Ireland A."/>
            <person name="Larimer J."/>
            <person name="McCowan C."/>
            <person name="Murphy C."/>
            <person name="Pearson M."/>
            <person name="Poon T.W."/>
            <person name="Priest M."/>
            <person name="Roberts A."/>
            <person name="Saif S."/>
            <person name="Shea T."/>
            <person name="Sisk P."/>
            <person name="Sykes S."/>
            <person name="Wortman J."/>
            <person name="Nusbaum C."/>
            <person name="Birren B."/>
        </authorList>
    </citation>
    <scope>NUCLEOTIDE SEQUENCE [LARGE SCALE GENOMIC DNA]</scope>
    <source>
        <strain evidence="1 2">P1976</strain>
    </source>
</reference>